<name>A0A819XTP8_9BILA</name>
<gene>
    <name evidence="2" type="ORF">HFQ381_LOCUS14599</name>
    <name evidence="4" type="ORF">QYT958_LOCUS9233</name>
    <name evidence="5" type="ORF">TOA249_LOCUS10923</name>
    <name evidence="3" type="ORF">TSG867_LOCUS17764</name>
    <name evidence="1" type="ORF">UJA718_LOCUS2852</name>
</gene>
<dbReference type="Proteomes" id="UP000663838">
    <property type="component" value="Unassembled WGS sequence"/>
</dbReference>
<dbReference type="EMBL" id="CAJOBS010000579">
    <property type="protein sequence ID" value="CAF4605757.1"/>
    <property type="molecule type" value="Genomic_DNA"/>
</dbReference>
<evidence type="ECO:0000313" key="4">
    <source>
        <dbReference type="EMBL" id="CAF4564924.1"/>
    </source>
</evidence>
<dbReference type="EMBL" id="CAJOBP010000202">
    <property type="protein sequence ID" value="CAF4140307.1"/>
    <property type="molecule type" value="Genomic_DNA"/>
</dbReference>
<accession>A0A819XTP8</accession>
<protein>
    <submittedName>
        <fullName evidence="1">Uncharacterized protein</fullName>
    </submittedName>
</protein>
<dbReference type="Proteomes" id="UP000663848">
    <property type="component" value="Unassembled WGS sequence"/>
</dbReference>
<dbReference type="EMBL" id="CAJOBR010000965">
    <property type="protein sequence ID" value="CAF4564924.1"/>
    <property type="molecule type" value="Genomic_DNA"/>
</dbReference>
<dbReference type="Proteomes" id="UP000663873">
    <property type="component" value="Unassembled WGS sequence"/>
</dbReference>
<evidence type="ECO:0000313" key="5">
    <source>
        <dbReference type="EMBL" id="CAF4605757.1"/>
    </source>
</evidence>
<dbReference type="EMBL" id="CAJOBO010000960">
    <property type="protein sequence ID" value="CAF4317505.1"/>
    <property type="molecule type" value="Genomic_DNA"/>
</dbReference>
<evidence type="ECO:0000313" key="3">
    <source>
        <dbReference type="EMBL" id="CAF4460416.1"/>
    </source>
</evidence>
<evidence type="ECO:0000313" key="6">
    <source>
        <dbReference type="Proteomes" id="UP000663873"/>
    </source>
</evidence>
<evidence type="ECO:0000313" key="2">
    <source>
        <dbReference type="EMBL" id="CAF4317505.1"/>
    </source>
</evidence>
<organism evidence="1 6">
    <name type="scientific">Rotaria socialis</name>
    <dbReference type="NCBI Taxonomy" id="392032"/>
    <lineage>
        <taxon>Eukaryota</taxon>
        <taxon>Metazoa</taxon>
        <taxon>Spiralia</taxon>
        <taxon>Gnathifera</taxon>
        <taxon>Rotifera</taxon>
        <taxon>Eurotatoria</taxon>
        <taxon>Bdelloidea</taxon>
        <taxon>Philodinida</taxon>
        <taxon>Philodinidae</taxon>
        <taxon>Rotaria</taxon>
    </lineage>
</organism>
<keyword evidence="6" id="KW-1185">Reference proteome</keyword>
<reference evidence="1" key="1">
    <citation type="submission" date="2021-02" db="EMBL/GenBank/DDBJ databases">
        <authorList>
            <person name="Nowell W R."/>
        </authorList>
    </citation>
    <scope>NUCLEOTIDE SEQUENCE</scope>
</reference>
<dbReference type="Proteomes" id="UP000663862">
    <property type="component" value="Unassembled WGS sequence"/>
</dbReference>
<dbReference type="AlphaFoldDB" id="A0A819XTP8"/>
<sequence length="178" mass="20064">MVTRRRHDLISPSFCSSCTSATSNLRWSELSSGSLFSPPSISFQRPILKSARRYILPTVPPAWSPISPISHQAHLRDFCLPLPEPSPPVDVLKRSSLSSCSPSLVKFSRASIKQHASVSTSTTALPETVNPANSLHPTTTFLTVNGIKANYHQHQHHYHHHQHHYRQTRRFILVNYNN</sequence>
<comment type="caution">
    <text evidence="1">The sequence shown here is derived from an EMBL/GenBank/DDBJ whole genome shotgun (WGS) entry which is preliminary data.</text>
</comment>
<proteinExistence type="predicted"/>
<evidence type="ECO:0000313" key="1">
    <source>
        <dbReference type="EMBL" id="CAF4140307.1"/>
    </source>
</evidence>
<dbReference type="Proteomes" id="UP000663851">
    <property type="component" value="Unassembled WGS sequence"/>
</dbReference>
<dbReference type="EMBL" id="CAJOBQ010001147">
    <property type="protein sequence ID" value="CAF4460416.1"/>
    <property type="molecule type" value="Genomic_DNA"/>
</dbReference>